<dbReference type="EMBL" id="WUMU01000003">
    <property type="protein sequence ID" value="MXN17285.1"/>
    <property type="molecule type" value="Genomic_DNA"/>
</dbReference>
<evidence type="ECO:0000313" key="2">
    <source>
        <dbReference type="Proteomes" id="UP000477911"/>
    </source>
</evidence>
<protein>
    <submittedName>
        <fullName evidence="1">Uncharacterized protein</fullName>
    </submittedName>
</protein>
<proteinExistence type="predicted"/>
<gene>
    <name evidence="1" type="ORF">GR170_05515</name>
</gene>
<keyword evidence="2" id="KW-1185">Reference proteome</keyword>
<dbReference type="RefSeq" id="WP_160892388.1">
    <property type="nucleotide sequence ID" value="NZ_WUMU01000003.1"/>
</dbReference>
<evidence type="ECO:0000313" key="1">
    <source>
        <dbReference type="EMBL" id="MXN17285.1"/>
    </source>
</evidence>
<accession>A0A6L7FZR0</accession>
<name>A0A6L7FZR0_9RHOB</name>
<sequence length="126" mass="14862">MALFEGTRGFLSAILKEATFTDDELWEFTDVCQRARFLLSADTAKYLQVIRTRSLIMRTKQVQFKKLPVGPERSKLVDEEGAELKWLTDQLPLIFDVFTPYLKFDELIERSLWARVRSRRSKKFPK</sequence>
<reference evidence="1 2" key="1">
    <citation type="submission" date="2019-12" db="EMBL/GenBank/DDBJ databases">
        <authorList>
            <person name="Li M."/>
        </authorList>
    </citation>
    <scope>NUCLEOTIDE SEQUENCE [LARGE SCALE GENOMIC DNA]</scope>
    <source>
        <strain evidence="1 2">GBMRC 2024</strain>
    </source>
</reference>
<dbReference type="AlphaFoldDB" id="A0A6L7FZR0"/>
<comment type="caution">
    <text evidence="1">The sequence shown here is derived from an EMBL/GenBank/DDBJ whole genome shotgun (WGS) entry which is preliminary data.</text>
</comment>
<organism evidence="1 2">
    <name type="scientific">Pseudooceanicola albus</name>
    <dbReference type="NCBI Taxonomy" id="2692189"/>
    <lineage>
        <taxon>Bacteria</taxon>
        <taxon>Pseudomonadati</taxon>
        <taxon>Pseudomonadota</taxon>
        <taxon>Alphaproteobacteria</taxon>
        <taxon>Rhodobacterales</taxon>
        <taxon>Paracoccaceae</taxon>
        <taxon>Pseudooceanicola</taxon>
    </lineage>
</organism>
<dbReference type="Proteomes" id="UP000477911">
    <property type="component" value="Unassembled WGS sequence"/>
</dbReference>